<dbReference type="AlphaFoldDB" id="A0A286GR86"/>
<keyword evidence="3" id="KW-0804">Transcription</keyword>
<reference evidence="7" key="1">
    <citation type="submission" date="2017-09" db="EMBL/GenBank/DDBJ databases">
        <authorList>
            <person name="Varghese N."/>
            <person name="Submissions S."/>
        </authorList>
    </citation>
    <scope>NUCLEOTIDE SEQUENCE [LARGE SCALE GENOMIC DNA]</scope>
    <source>
        <strain evidence="7">USBA 140</strain>
    </source>
</reference>
<dbReference type="PANTHER" id="PTHR30514:SF18">
    <property type="entry name" value="RPIR-FAMILY TRANSCRIPTIONAL REGULATOR"/>
    <property type="match status" value="1"/>
</dbReference>
<keyword evidence="7" id="KW-1185">Reference proteome</keyword>
<dbReference type="InterPro" id="IPR001347">
    <property type="entry name" value="SIS_dom"/>
</dbReference>
<dbReference type="EMBL" id="OCNJ01000007">
    <property type="protein sequence ID" value="SOD98077.1"/>
    <property type="molecule type" value="Genomic_DNA"/>
</dbReference>
<dbReference type="GO" id="GO:0003677">
    <property type="term" value="F:DNA binding"/>
    <property type="evidence" value="ECO:0007669"/>
    <property type="project" value="UniProtKB-KW"/>
</dbReference>
<accession>A0A286GR86</accession>
<dbReference type="GO" id="GO:1901135">
    <property type="term" value="P:carbohydrate derivative metabolic process"/>
    <property type="evidence" value="ECO:0007669"/>
    <property type="project" value="InterPro"/>
</dbReference>
<organism evidence="6 7">
    <name type="scientific">Caenispirillum bisanense</name>
    <dbReference type="NCBI Taxonomy" id="414052"/>
    <lineage>
        <taxon>Bacteria</taxon>
        <taxon>Pseudomonadati</taxon>
        <taxon>Pseudomonadota</taxon>
        <taxon>Alphaproteobacteria</taxon>
        <taxon>Rhodospirillales</taxon>
        <taxon>Novispirillaceae</taxon>
        <taxon>Caenispirillum</taxon>
    </lineage>
</organism>
<dbReference type="PROSITE" id="PS51464">
    <property type="entry name" value="SIS"/>
    <property type="match status" value="1"/>
</dbReference>
<sequence>MAIVQDPVASEDAADLDVARVQERIQAMYEDLSPQLKQAGRYLLAHPEEVALTSMRRLAQHAGVKPSTMVRLARALGFDGFETMREPYRAWLRGGEGAYVARARTLQARGEAGTVDLVREMLEVDAAALAQMAHDDDRVATLLGCRETLVNARCVYVLGLRSMFSLAHYFHYAYEMAYPNSTLVHGTAGTVFDGLRGIGPQDALICFSFRPYARDTVLAAEVAADAGATIIAVTDSVVSPIALRARHVLAVETASPSFFSSIVPAMSVVQVLVAAVVAHGGEEALDAISTAEEQLARFNAYWQEPRRRRKSP</sequence>
<dbReference type="PANTHER" id="PTHR30514">
    <property type="entry name" value="GLUCOKINASE"/>
    <property type="match status" value="1"/>
</dbReference>
<dbReference type="InterPro" id="IPR046348">
    <property type="entry name" value="SIS_dom_sf"/>
</dbReference>
<dbReference type="Pfam" id="PF01418">
    <property type="entry name" value="HTH_6"/>
    <property type="match status" value="1"/>
</dbReference>
<name>A0A286GR86_9PROT</name>
<evidence type="ECO:0000259" key="5">
    <source>
        <dbReference type="PROSITE" id="PS51464"/>
    </source>
</evidence>
<dbReference type="RefSeq" id="WP_176525220.1">
    <property type="nucleotide sequence ID" value="NZ_OCNJ01000007.1"/>
</dbReference>
<dbReference type="SUPFAM" id="SSF53697">
    <property type="entry name" value="SIS domain"/>
    <property type="match status" value="1"/>
</dbReference>
<feature type="domain" description="SIS" evidence="5">
    <location>
        <begin position="145"/>
        <end position="287"/>
    </location>
</feature>
<evidence type="ECO:0000259" key="4">
    <source>
        <dbReference type="PROSITE" id="PS51071"/>
    </source>
</evidence>
<gene>
    <name evidence="6" type="ORF">SAMN05421508_107181</name>
</gene>
<dbReference type="InterPro" id="IPR047640">
    <property type="entry name" value="RpiR-like"/>
</dbReference>
<dbReference type="InterPro" id="IPR009057">
    <property type="entry name" value="Homeodomain-like_sf"/>
</dbReference>
<dbReference type="GO" id="GO:0097367">
    <property type="term" value="F:carbohydrate derivative binding"/>
    <property type="evidence" value="ECO:0007669"/>
    <property type="project" value="InterPro"/>
</dbReference>
<dbReference type="InterPro" id="IPR035472">
    <property type="entry name" value="RpiR-like_SIS"/>
</dbReference>
<dbReference type="Pfam" id="PF01380">
    <property type="entry name" value="SIS"/>
    <property type="match status" value="1"/>
</dbReference>
<keyword evidence="2" id="KW-0238">DNA-binding</keyword>
<dbReference type="GO" id="GO:0003700">
    <property type="term" value="F:DNA-binding transcription factor activity"/>
    <property type="evidence" value="ECO:0007669"/>
    <property type="project" value="InterPro"/>
</dbReference>
<evidence type="ECO:0000313" key="6">
    <source>
        <dbReference type="EMBL" id="SOD98077.1"/>
    </source>
</evidence>
<dbReference type="InterPro" id="IPR036388">
    <property type="entry name" value="WH-like_DNA-bd_sf"/>
</dbReference>
<dbReference type="Gene3D" id="3.40.50.10490">
    <property type="entry name" value="Glucose-6-phosphate isomerase like protein, domain 1"/>
    <property type="match status" value="1"/>
</dbReference>
<evidence type="ECO:0000313" key="7">
    <source>
        <dbReference type="Proteomes" id="UP000219621"/>
    </source>
</evidence>
<evidence type="ECO:0000256" key="2">
    <source>
        <dbReference type="ARBA" id="ARBA00023125"/>
    </source>
</evidence>
<dbReference type="InterPro" id="IPR000281">
    <property type="entry name" value="HTH_RpiR"/>
</dbReference>
<evidence type="ECO:0000256" key="1">
    <source>
        <dbReference type="ARBA" id="ARBA00023015"/>
    </source>
</evidence>
<evidence type="ECO:0000256" key="3">
    <source>
        <dbReference type="ARBA" id="ARBA00023163"/>
    </source>
</evidence>
<dbReference type="PROSITE" id="PS51071">
    <property type="entry name" value="HTH_RPIR"/>
    <property type="match status" value="1"/>
</dbReference>
<protein>
    <submittedName>
        <fullName evidence="6">Transcriptional regulator, RpiR family</fullName>
    </submittedName>
</protein>
<proteinExistence type="predicted"/>
<dbReference type="Proteomes" id="UP000219621">
    <property type="component" value="Unassembled WGS sequence"/>
</dbReference>
<dbReference type="Gene3D" id="1.10.10.10">
    <property type="entry name" value="Winged helix-like DNA-binding domain superfamily/Winged helix DNA-binding domain"/>
    <property type="match status" value="1"/>
</dbReference>
<keyword evidence="1" id="KW-0805">Transcription regulation</keyword>
<feature type="domain" description="HTH rpiR-type" evidence="4">
    <location>
        <begin position="19"/>
        <end position="95"/>
    </location>
</feature>
<dbReference type="CDD" id="cd05013">
    <property type="entry name" value="SIS_RpiR"/>
    <property type="match status" value="1"/>
</dbReference>
<dbReference type="SUPFAM" id="SSF46689">
    <property type="entry name" value="Homeodomain-like"/>
    <property type="match status" value="1"/>
</dbReference>